<name>A0AAD7E338_9AGAR</name>
<evidence type="ECO:0000313" key="2">
    <source>
        <dbReference type="EMBL" id="KAJ7224515.1"/>
    </source>
</evidence>
<evidence type="ECO:0000256" key="1">
    <source>
        <dbReference type="SAM" id="MobiDB-lite"/>
    </source>
</evidence>
<organism evidence="2 3">
    <name type="scientific">Mycena pura</name>
    <dbReference type="NCBI Taxonomy" id="153505"/>
    <lineage>
        <taxon>Eukaryota</taxon>
        <taxon>Fungi</taxon>
        <taxon>Dikarya</taxon>
        <taxon>Basidiomycota</taxon>
        <taxon>Agaricomycotina</taxon>
        <taxon>Agaricomycetes</taxon>
        <taxon>Agaricomycetidae</taxon>
        <taxon>Agaricales</taxon>
        <taxon>Marasmiineae</taxon>
        <taxon>Mycenaceae</taxon>
        <taxon>Mycena</taxon>
    </lineage>
</organism>
<protein>
    <submittedName>
        <fullName evidence="2">Uncharacterized protein</fullName>
    </submittedName>
</protein>
<feature type="region of interest" description="Disordered" evidence="1">
    <location>
        <begin position="184"/>
        <end position="216"/>
    </location>
</feature>
<proteinExistence type="predicted"/>
<evidence type="ECO:0000313" key="3">
    <source>
        <dbReference type="Proteomes" id="UP001219525"/>
    </source>
</evidence>
<comment type="caution">
    <text evidence="2">The sequence shown here is derived from an EMBL/GenBank/DDBJ whole genome shotgun (WGS) entry which is preliminary data.</text>
</comment>
<keyword evidence="3" id="KW-1185">Reference proteome</keyword>
<dbReference type="EMBL" id="JARJCW010000005">
    <property type="protein sequence ID" value="KAJ7224515.1"/>
    <property type="molecule type" value="Genomic_DNA"/>
</dbReference>
<dbReference type="AlphaFoldDB" id="A0AAD7E338"/>
<gene>
    <name evidence="2" type="ORF">GGX14DRAFT_650915</name>
</gene>
<sequence length="216" mass="23609">MDSWCFDECMHCARVVVGSDSYCSPECDAAAGARRLELDSDDDYEDANSASYTSWHRVCLWAQNVDSAPPPASSPAHLSPSERILTPQYPTACLTCESSPESLPSKRRGSPPRVARALTATNSLVASSTASPMSFGERVWAPRRPRPQLPRLTTANFTMFAKANPPLRQPSSDESEADNVWWLGREAHTSTSPSSHFIEQRRAPPARGRHLGPAVA</sequence>
<accession>A0AAD7E338</accession>
<reference evidence="2" key="1">
    <citation type="submission" date="2023-03" db="EMBL/GenBank/DDBJ databases">
        <title>Massive genome expansion in bonnet fungi (Mycena s.s.) driven by repeated elements and novel gene families across ecological guilds.</title>
        <authorList>
            <consortium name="Lawrence Berkeley National Laboratory"/>
            <person name="Harder C.B."/>
            <person name="Miyauchi S."/>
            <person name="Viragh M."/>
            <person name="Kuo A."/>
            <person name="Thoen E."/>
            <person name="Andreopoulos B."/>
            <person name="Lu D."/>
            <person name="Skrede I."/>
            <person name="Drula E."/>
            <person name="Henrissat B."/>
            <person name="Morin E."/>
            <person name="Kohler A."/>
            <person name="Barry K."/>
            <person name="LaButti K."/>
            <person name="Morin E."/>
            <person name="Salamov A."/>
            <person name="Lipzen A."/>
            <person name="Mereny Z."/>
            <person name="Hegedus B."/>
            <person name="Baldrian P."/>
            <person name="Stursova M."/>
            <person name="Weitz H."/>
            <person name="Taylor A."/>
            <person name="Grigoriev I.V."/>
            <person name="Nagy L.G."/>
            <person name="Martin F."/>
            <person name="Kauserud H."/>
        </authorList>
    </citation>
    <scope>NUCLEOTIDE SEQUENCE</scope>
    <source>
        <strain evidence="2">9144</strain>
    </source>
</reference>
<dbReference type="Proteomes" id="UP001219525">
    <property type="component" value="Unassembled WGS sequence"/>
</dbReference>